<feature type="coiled-coil region" evidence="13">
    <location>
        <begin position="315"/>
        <end position="388"/>
    </location>
</feature>
<keyword evidence="12" id="KW-0407">Ion channel</keyword>
<gene>
    <name evidence="17" type="ORF">CTEN210_11977</name>
</gene>
<feature type="transmembrane region" description="Helical" evidence="15">
    <location>
        <begin position="83"/>
        <end position="103"/>
    </location>
</feature>
<dbReference type="Proteomes" id="UP001054902">
    <property type="component" value="Unassembled WGS sequence"/>
</dbReference>
<evidence type="ECO:0000256" key="6">
    <source>
        <dbReference type="ARBA" id="ARBA00022837"/>
    </source>
</evidence>
<feature type="domain" description="Ion transport" evidence="16">
    <location>
        <begin position="79"/>
        <end position="319"/>
    </location>
</feature>
<evidence type="ECO:0000259" key="16">
    <source>
        <dbReference type="Pfam" id="PF00520"/>
    </source>
</evidence>
<dbReference type="InterPro" id="IPR050599">
    <property type="entry name" value="VDCC_alpha-1_subunit"/>
</dbReference>
<evidence type="ECO:0000256" key="13">
    <source>
        <dbReference type="SAM" id="Coils"/>
    </source>
</evidence>
<keyword evidence="8 15" id="KW-1133">Transmembrane helix</keyword>
<keyword evidence="5 15" id="KW-0812">Transmembrane</keyword>
<keyword evidence="2" id="KW-0813">Transport</keyword>
<sequence length="448" mass="52489">MVNLRRHNLALKAQNEAQQKKLQKAQQNKAKRAADKNTIQKKSSDINHEFKDHAIQEEESIELLEDNYQQTKLGMFLKIIDPFMIFLIVVNSIQMGLGTFHFVTSNPSLEKKFETADLAFLIIFTVEIILAMAHYLRIDRFDFTTLKFKKLFEEEQLERKQNIPWITFDALVIIFSWAFLSMSIIRAFRIFRALRLISKFESMRGIVNALAAVGYKMLMVVFLTVVLFIIFGVGCTIMFGDLYKEGLTEFDYFGSIDKSFLTLFQLMCFDNWHEPARDVMNTYWWSWIIFVLFVIFSGFVVANLVIAIICDSLITMNQQKVLDKQQKEYEEERERAKNNRRLELQSFRMPSRRDSLKSLNTTSSFKTVMDYEIELEQKLEEYLDEQEEFLDVVAQLRDILEEVMENPPSEKIKNDIVRVFESCSPLGSFVGQQSFRNFGVRRSGSSQK</sequence>
<organism evidence="17 18">
    <name type="scientific">Chaetoceros tenuissimus</name>
    <dbReference type="NCBI Taxonomy" id="426638"/>
    <lineage>
        <taxon>Eukaryota</taxon>
        <taxon>Sar</taxon>
        <taxon>Stramenopiles</taxon>
        <taxon>Ochrophyta</taxon>
        <taxon>Bacillariophyta</taxon>
        <taxon>Coscinodiscophyceae</taxon>
        <taxon>Chaetocerotophycidae</taxon>
        <taxon>Chaetocerotales</taxon>
        <taxon>Chaetocerotaceae</taxon>
        <taxon>Chaetoceros</taxon>
    </lineage>
</organism>
<comment type="subcellular location">
    <subcellularLocation>
        <location evidence="1">Membrane</location>
        <topology evidence="1">Multi-pass membrane protein</topology>
    </subcellularLocation>
</comment>
<dbReference type="PANTHER" id="PTHR45628">
    <property type="entry name" value="VOLTAGE-DEPENDENT CALCIUM CHANNEL TYPE A SUBUNIT ALPHA-1"/>
    <property type="match status" value="1"/>
</dbReference>
<evidence type="ECO:0000256" key="9">
    <source>
        <dbReference type="ARBA" id="ARBA00023065"/>
    </source>
</evidence>
<feature type="transmembrane region" description="Helical" evidence="15">
    <location>
        <begin position="284"/>
        <end position="310"/>
    </location>
</feature>
<protein>
    <recommendedName>
        <fullName evidence="16">Ion transport domain-containing protein</fullName>
    </recommendedName>
</protein>
<evidence type="ECO:0000256" key="14">
    <source>
        <dbReference type="SAM" id="MobiDB-lite"/>
    </source>
</evidence>
<keyword evidence="18" id="KW-1185">Reference proteome</keyword>
<keyword evidence="3" id="KW-0109">Calcium transport</keyword>
<dbReference type="PANTHER" id="PTHR45628:SF7">
    <property type="entry name" value="VOLTAGE-DEPENDENT CALCIUM CHANNEL TYPE A SUBUNIT ALPHA-1"/>
    <property type="match status" value="1"/>
</dbReference>
<keyword evidence="11" id="KW-0325">Glycoprotein</keyword>
<feature type="region of interest" description="Disordered" evidence="14">
    <location>
        <begin position="16"/>
        <end position="41"/>
    </location>
</feature>
<dbReference type="GO" id="GO:0005891">
    <property type="term" value="C:voltage-gated calcium channel complex"/>
    <property type="evidence" value="ECO:0007669"/>
    <property type="project" value="TreeGrafter"/>
</dbReference>
<dbReference type="GO" id="GO:0098703">
    <property type="term" value="P:calcium ion import across plasma membrane"/>
    <property type="evidence" value="ECO:0007669"/>
    <property type="project" value="TreeGrafter"/>
</dbReference>
<evidence type="ECO:0000256" key="3">
    <source>
        <dbReference type="ARBA" id="ARBA00022568"/>
    </source>
</evidence>
<evidence type="ECO:0000256" key="12">
    <source>
        <dbReference type="ARBA" id="ARBA00023303"/>
    </source>
</evidence>
<evidence type="ECO:0000256" key="8">
    <source>
        <dbReference type="ARBA" id="ARBA00022989"/>
    </source>
</evidence>
<reference evidence="17 18" key="1">
    <citation type="journal article" date="2021" name="Sci. Rep.">
        <title>The genome of the diatom Chaetoceros tenuissimus carries an ancient integrated fragment of an extant virus.</title>
        <authorList>
            <person name="Hongo Y."/>
            <person name="Kimura K."/>
            <person name="Takaki Y."/>
            <person name="Yoshida Y."/>
            <person name="Baba S."/>
            <person name="Kobayashi G."/>
            <person name="Nagasaki K."/>
            <person name="Hano T."/>
            <person name="Tomaru Y."/>
        </authorList>
    </citation>
    <scope>NUCLEOTIDE SEQUENCE [LARGE SCALE GENOMIC DNA]</scope>
    <source>
        <strain evidence="17 18">NIES-3715</strain>
    </source>
</reference>
<evidence type="ECO:0000256" key="15">
    <source>
        <dbReference type="SAM" id="Phobius"/>
    </source>
</evidence>
<evidence type="ECO:0000256" key="1">
    <source>
        <dbReference type="ARBA" id="ARBA00004141"/>
    </source>
</evidence>
<proteinExistence type="predicted"/>
<keyword evidence="9" id="KW-0406">Ion transport</keyword>
<evidence type="ECO:0000313" key="17">
    <source>
        <dbReference type="EMBL" id="GFH55501.1"/>
    </source>
</evidence>
<feature type="transmembrane region" description="Helical" evidence="15">
    <location>
        <begin position="115"/>
        <end position="136"/>
    </location>
</feature>
<dbReference type="AlphaFoldDB" id="A0AAD3H9T7"/>
<evidence type="ECO:0000256" key="11">
    <source>
        <dbReference type="ARBA" id="ARBA00023180"/>
    </source>
</evidence>
<dbReference type="GO" id="GO:0008331">
    <property type="term" value="F:high voltage-gated calcium channel activity"/>
    <property type="evidence" value="ECO:0007669"/>
    <property type="project" value="TreeGrafter"/>
</dbReference>
<comment type="caution">
    <text evidence="17">The sequence shown here is derived from an EMBL/GenBank/DDBJ whole genome shotgun (WGS) entry which is preliminary data.</text>
</comment>
<keyword evidence="4" id="KW-0107">Calcium channel</keyword>
<feature type="transmembrane region" description="Helical" evidence="15">
    <location>
        <begin position="163"/>
        <end position="185"/>
    </location>
</feature>
<dbReference type="EMBL" id="BLLK01000049">
    <property type="protein sequence ID" value="GFH55501.1"/>
    <property type="molecule type" value="Genomic_DNA"/>
</dbReference>
<keyword evidence="7" id="KW-0851">Voltage-gated channel</keyword>
<evidence type="ECO:0000256" key="5">
    <source>
        <dbReference type="ARBA" id="ARBA00022692"/>
    </source>
</evidence>
<accession>A0AAD3H9T7</accession>
<dbReference type="SUPFAM" id="SSF81324">
    <property type="entry name" value="Voltage-gated potassium channels"/>
    <property type="match status" value="1"/>
</dbReference>
<feature type="transmembrane region" description="Helical" evidence="15">
    <location>
        <begin position="206"/>
        <end position="239"/>
    </location>
</feature>
<evidence type="ECO:0000256" key="4">
    <source>
        <dbReference type="ARBA" id="ARBA00022673"/>
    </source>
</evidence>
<keyword evidence="13" id="KW-0175">Coiled coil</keyword>
<evidence type="ECO:0000256" key="10">
    <source>
        <dbReference type="ARBA" id="ARBA00023136"/>
    </source>
</evidence>
<name>A0AAD3H9T7_9STRA</name>
<dbReference type="Pfam" id="PF00520">
    <property type="entry name" value="Ion_trans"/>
    <property type="match status" value="1"/>
</dbReference>
<dbReference type="Gene3D" id="1.10.287.70">
    <property type="match status" value="1"/>
</dbReference>
<dbReference type="InterPro" id="IPR027359">
    <property type="entry name" value="Volt_channel_dom_sf"/>
</dbReference>
<dbReference type="Gene3D" id="1.20.120.350">
    <property type="entry name" value="Voltage-gated potassium channels. Chain C"/>
    <property type="match status" value="1"/>
</dbReference>
<evidence type="ECO:0000256" key="2">
    <source>
        <dbReference type="ARBA" id="ARBA00022448"/>
    </source>
</evidence>
<dbReference type="InterPro" id="IPR005821">
    <property type="entry name" value="Ion_trans_dom"/>
</dbReference>
<evidence type="ECO:0000313" key="18">
    <source>
        <dbReference type="Proteomes" id="UP001054902"/>
    </source>
</evidence>
<keyword evidence="10 15" id="KW-0472">Membrane</keyword>
<keyword evidence="6" id="KW-0106">Calcium</keyword>
<evidence type="ECO:0000256" key="7">
    <source>
        <dbReference type="ARBA" id="ARBA00022882"/>
    </source>
</evidence>